<feature type="transmembrane region" description="Helical" evidence="1">
    <location>
        <begin position="31"/>
        <end position="51"/>
    </location>
</feature>
<dbReference type="Proteomes" id="UP000522688">
    <property type="component" value="Unassembled WGS sequence"/>
</dbReference>
<comment type="subcellular location">
    <subcellularLocation>
        <location evidence="1">Cell membrane</location>
        <topology evidence="1">Multi-pass membrane protein</topology>
    </subcellularLocation>
</comment>
<reference evidence="4 6" key="2">
    <citation type="submission" date="2020-07" db="EMBL/GenBank/DDBJ databases">
        <title>Sequencing the genomes of 1000 actinobacteria strains.</title>
        <authorList>
            <person name="Klenk H.-P."/>
        </authorList>
    </citation>
    <scope>NUCLEOTIDE SEQUENCE [LARGE SCALE GENOMIC DNA]</scope>
    <source>
        <strain evidence="4 6">DSM 10309</strain>
    </source>
</reference>
<reference evidence="3 5" key="1">
    <citation type="submission" date="2019-07" db="EMBL/GenBank/DDBJ databases">
        <title>Whole genome shotgun sequence of Frigoribacterium faeni NBRC 103066.</title>
        <authorList>
            <person name="Hosoyama A."/>
            <person name="Uohara A."/>
            <person name="Ohji S."/>
            <person name="Ichikawa N."/>
        </authorList>
    </citation>
    <scope>NUCLEOTIDE SEQUENCE [LARGE SCALE GENOMIC DNA]</scope>
    <source>
        <strain evidence="3 5">NBRC 103066</strain>
    </source>
</reference>
<protein>
    <recommendedName>
        <fullName evidence="1">SURF1-like protein</fullName>
    </recommendedName>
</protein>
<evidence type="ECO:0000256" key="2">
    <source>
        <dbReference type="SAM" id="MobiDB-lite"/>
    </source>
</evidence>
<dbReference type="AlphaFoldDB" id="A0A7W3JJN2"/>
<gene>
    <name evidence="4" type="ORF">FB463_002264</name>
    <name evidence="3" type="ORF">FFA01_09140</name>
</gene>
<keyword evidence="1" id="KW-0812">Transmembrane</keyword>
<comment type="similarity">
    <text evidence="1">Belongs to the SURF1 family.</text>
</comment>
<dbReference type="GO" id="GO:0005886">
    <property type="term" value="C:plasma membrane"/>
    <property type="evidence" value="ECO:0007669"/>
    <property type="project" value="UniProtKB-SubCell"/>
</dbReference>
<evidence type="ECO:0000313" key="4">
    <source>
        <dbReference type="EMBL" id="MBA8814015.1"/>
    </source>
</evidence>
<name>A0A7W3JJN2_9MICO</name>
<dbReference type="OrthoDB" id="3266379at2"/>
<dbReference type="Proteomes" id="UP000321154">
    <property type="component" value="Unassembled WGS sequence"/>
</dbReference>
<evidence type="ECO:0000313" key="6">
    <source>
        <dbReference type="Proteomes" id="UP000522688"/>
    </source>
</evidence>
<dbReference type="EMBL" id="JACGWW010000002">
    <property type="protein sequence ID" value="MBA8814015.1"/>
    <property type="molecule type" value="Genomic_DNA"/>
</dbReference>
<dbReference type="EMBL" id="BJUV01000006">
    <property type="protein sequence ID" value="GEK82605.1"/>
    <property type="molecule type" value="Genomic_DNA"/>
</dbReference>
<evidence type="ECO:0000313" key="5">
    <source>
        <dbReference type="Proteomes" id="UP000321154"/>
    </source>
</evidence>
<dbReference type="InterPro" id="IPR002994">
    <property type="entry name" value="Surf1/Shy1"/>
</dbReference>
<organism evidence="4 6">
    <name type="scientific">Frigoribacterium faeni</name>
    <dbReference type="NCBI Taxonomy" id="145483"/>
    <lineage>
        <taxon>Bacteria</taxon>
        <taxon>Bacillati</taxon>
        <taxon>Actinomycetota</taxon>
        <taxon>Actinomycetes</taxon>
        <taxon>Micrococcales</taxon>
        <taxon>Microbacteriaceae</taxon>
        <taxon>Frigoribacterium</taxon>
    </lineage>
</organism>
<keyword evidence="1" id="KW-0472">Membrane</keyword>
<proteinExistence type="inferred from homology"/>
<dbReference type="PROSITE" id="PS50895">
    <property type="entry name" value="SURF1"/>
    <property type="match status" value="1"/>
</dbReference>
<accession>A0A7W3JJN2</accession>
<feature type="transmembrane region" description="Helical" evidence="1">
    <location>
        <begin position="229"/>
        <end position="250"/>
    </location>
</feature>
<evidence type="ECO:0000256" key="1">
    <source>
        <dbReference type="RuleBase" id="RU363076"/>
    </source>
</evidence>
<sequence length="275" mass="29955">MSRLDERPLTTGPDGSPLPETMWQVARRGRWIAMLVLSLVISGIFAWLGHWQIERSIESGQVANPETETVKVLSDVAEPQSPFYDKVGGQMVTVSGEFAPDDFRVVSDRVNDGDVGYWLVGRFVDDANGASTAVALGWSADESAATAAVDDVPVGTELTLTGRYSPSEAPSDGDFENGRESVLSLAALVNEWTDFDGDVYGGYVVAADSWGSLERISSPAPSADVSVNWLNIFYAIEWVVFAGFAIFLWFRLVRDAFEREIDEAEEARAEADATV</sequence>
<keyword evidence="1" id="KW-1003">Cell membrane</keyword>
<dbReference type="Pfam" id="PF02104">
    <property type="entry name" value="SURF1"/>
    <property type="match status" value="1"/>
</dbReference>
<comment type="caution">
    <text evidence="4">The sequence shown here is derived from an EMBL/GenBank/DDBJ whole genome shotgun (WGS) entry which is preliminary data.</text>
</comment>
<feature type="region of interest" description="Disordered" evidence="2">
    <location>
        <begin position="1"/>
        <end position="20"/>
    </location>
</feature>
<keyword evidence="1" id="KW-1133">Transmembrane helix</keyword>
<dbReference type="RefSeq" id="WP_146853418.1">
    <property type="nucleotide sequence ID" value="NZ_BAAAHR010000003.1"/>
</dbReference>
<keyword evidence="5" id="KW-1185">Reference proteome</keyword>
<evidence type="ECO:0000313" key="3">
    <source>
        <dbReference type="EMBL" id="GEK82605.1"/>
    </source>
</evidence>